<comment type="similarity">
    <text evidence="3 11">Belongs to the NadD family.</text>
</comment>
<proteinExistence type="inferred from homology"/>
<dbReference type="Pfam" id="PF01467">
    <property type="entry name" value="CTP_transf_like"/>
    <property type="match status" value="1"/>
</dbReference>
<dbReference type="Gene3D" id="3.40.50.620">
    <property type="entry name" value="HUPs"/>
    <property type="match status" value="1"/>
</dbReference>
<evidence type="ECO:0000256" key="5">
    <source>
        <dbReference type="ARBA" id="ARBA00022679"/>
    </source>
</evidence>
<keyword evidence="6 11" id="KW-0548">Nucleotidyltransferase</keyword>
<evidence type="ECO:0000256" key="11">
    <source>
        <dbReference type="HAMAP-Rule" id="MF_00244"/>
    </source>
</evidence>
<organism evidence="13 14">
    <name type="scientific">Entomospira culicis</name>
    <dbReference type="NCBI Taxonomy" id="2719989"/>
    <lineage>
        <taxon>Bacteria</taxon>
        <taxon>Pseudomonadati</taxon>
        <taxon>Spirochaetota</taxon>
        <taxon>Spirochaetia</taxon>
        <taxon>Spirochaetales</taxon>
        <taxon>Spirochaetaceae</taxon>
        <taxon>Entomospira</taxon>
    </lineage>
</organism>
<evidence type="ECO:0000256" key="9">
    <source>
        <dbReference type="ARBA" id="ARBA00023027"/>
    </source>
</evidence>
<dbReference type="SUPFAM" id="SSF52374">
    <property type="entry name" value="Nucleotidylyl transferase"/>
    <property type="match status" value="1"/>
</dbReference>
<sequence length="186" mass="21395">MPPHDILFGGSFDPIHRAHIAIATKARSQLGADRFFFLPTKENPLKPPLIASPKDRLIMLHLATRHLPWATVLPDEIERTDQKPSYTIDTLEELLQKEIIRPKPYLLIGSDILPQLPHWHRIDDLLSQVTLAVITRQEVSPSSPYPYQLISIPHIDISSTSIRETLSKEDLHPDVWEYINYAKLYQ</sequence>
<dbReference type="InterPro" id="IPR005248">
    <property type="entry name" value="NadD/NMNAT"/>
</dbReference>
<dbReference type="PANTHER" id="PTHR39321">
    <property type="entry name" value="NICOTINATE-NUCLEOTIDE ADENYLYLTRANSFERASE-RELATED"/>
    <property type="match status" value="1"/>
</dbReference>
<keyword evidence="14" id="KW-1185">Reference proteome</keyword>
<dbReference type="GO" id="GO:0004515">
    <property type="term" value="F:nicotinate-nucleotide adenylyltransferase activity"/>
    <property type="evidence" value="ECO:0007669"/>
    <property type="project" value="UniProtKB-UniRule"/>
</dbReference>
<evidence type="ECO:0000256" key="4">
    <source>
        <dbReference type="ARBA" id="ARBA00022642"/>
    </source>
</evidence>
<feature type="domain" description="Cytidyltransferase-like" evidence="12">
    <location>
        <begin position="7"/>
        <end position="164"/>
    </location>
</feature>
<keyword evidence="4 11" id="KW-0662">Pyridine nucleotide biosynthesis</keyword>
<dbReference type="AlphaFoldDB" id="A0A968GIU4"/>
<dbReference type="GO" id="GO:0005524">
    <property type="term" value="F:ATP binding"/>
    <property type="evidence" value="ECO:0007669"/>
    <property type="project" value="UniProtKB-KW"/>
</dbReference>
<keyword evidence="9 11" id="KW-0520">NAD</keyword>
<dbReference type="PANTHER" id="PTHR39321:SF3">
    <property type="entry name" value="PHOSPHOPANTETHEINE ADENYLYLTRANSFERASE"/>
    <property type="match status" value="1"/>
</dbReference>
<protein>
    <recommendedName>
        <fullName evidence="11">Probable nicotinate-nucleotide adenylyltransferase</fullName>
        <ecNumber evidence="11">2.7.7.18</ecNumber>
    </recommendedName>
    <alternativeName>
        <fullName evidence="11">Deamido-NAD(+) diphosphorylase</fullName>
    </alternativeName>
    <alternativeName>
        <fullName evidence="11">Deamido-NAD(+) pyrophosphorylase</fullName>
    </alternativeName>
    <alternativeName>
        <fullName evidence="11">Nicotinate mononucleotide adenylyltransferase</fullName>
        <shortName evidence="11">NaMN adenylyltransferase</shortName>
    </alternativeName>
</protein>
<evidence type="ECO:0000256" key="1">
    <source>
        <dbReference type="ARBA" id="ARBA00002324"/>
    </source>
</evidence>
<evidence type="ECO:0000256" key="7">
    <source>
        <dbReference type="ARBA" id="ARBA00022741"/>
    </source>
</evidence>
<comment type="pathway">
    <text evidence="2 11">Cofactor biosynthesis; NAD(+) biosynthesis; deamido-NAD(+) from nicotinate D-ribonucleotide: step 1/1.</text>
</comment>
<evidence type="ECO:0000259" key="12">
    <source>
        <dbReference type="Pfam" id="PF01467"/>
    </source>
</evidence>
<dbReference type="InterPro" id="IPR004821">
    <property type="entry name" value="Cyt_trans-like"/>
</dbReference>
<evidence type="ECO:0000256" key="10">
    <source>
        <dbReference type="ARBA" id="ARBA00048721"/>
    </source>
</evidence>
<dbReference type="RefSeq" id="WP_167695554.1">
    <property type="nucleotide sequence ID" value="NZ_CP118181.1"/>
</dbReference>
<evidence type="ECO:0000256" key="8">
    <source>
        <dbReference type="ARBA" id="ARBA00022840"/>
    </source>
</evidence>
<keyword evidence="8 11" id="KW-0067">ATP-binding</keyword>
<dbReference type="EC" id="2.7.7.18" evidence="11"/>
<dbReference type="Proteomes" id="UP000778951">
    <property type="component" value="Unassembled WGS sequence"/>
</dbReference>
<dbReference type="CDD" id="cd02165">
    <property type="entry name" value="NMNAT"/>
    <property type="match status" value="1"/>
</dbReference>
<dbReference type="GO" id="GO:0009435">
    <property type="term" value="P:NAD+ biosynthetic process"/>
    <property type="evidence" value="ECO:0007669"/>
    <property type="project" value="UniProtKB-UniRule"/>
</dbReference>
<evidence type="ECO:0000256" key="2">
    <source>
        <dbReference type="ARBA" id="ARBA00005019"/>
    </source>
</evidence>
<keyword evidence="7 11" id="KW-0547">Nucleotide-binding</keyword>
<reference evidence="13" key="1">
    <citation type="submission" date="2020-03" db="EMBL/GenBank/DDBJ databases">
        <title>Spirochaetal bacteria isolated from arthropods constitute a novel genus Entomospira genus novum within the order Spirochaetales.</title>
        <authorList>
            <person name="Grana-Miraglia L."/>
            <person name="Sikutova S."/>
            <person name="Fingerle V."/>
            <person name="Sing A."/>
            <person name="Castillo-Ramirez S."/>
            <person name="Margos G."/>
            <person name="Rudolf I."/>
        </authorList>
    </citation>
    <scope>NUCLEOTIDE SEQUENCE</scope>
    <source>
        <strain evidence="13">BR149</strain>
    </source>
</reference>
<gene>
    <name evidence="11 13" type="primary">nadD</name>
    <name evidence="13" type="ORF">HCT48_04460</name>
</gene>
<comment type="catalytic activity">
    <reaction evidence="10 11">
        <text>nicotinate beta-D-ribonucleotide + ATP + H(+) = deamido-NAD(+) + diphosphate</text>
        <dbReference type="Rhea" id="RHEA:22860"/>
        <dbReference type="ChEBI" id="CHEBI:15378"/>
        <dbReference type="ChEBI" id="CHEBI:30616"/>
        <dbReference type="ChEBI" id="CHEBI:33019"/>
        <dbReference type="ChEBI" id="CHEBI:57502"/>
        <dbReference type="ChEBI" id="CHEBI:58437"/>
        <dbReference type="EC" id="2.7.7.18"/>
    </reaction>
</comment>
<evidence type="ECO:0000313" key="13">
    <source>
        <dbReference type="EMBL" id="NIZ69465.1"/>
    </source>
</evidence>
<evidence type="ECO:0000313" key="14">
    <source>
        <dbReference type="Proteomes" id="UP000778951"/>
    </source>
</evidence>
<accession>A0A968GIU4</accession>
<comment type="function">
    <text evidence="1 11">Catalyzes the reversible adenylation of nicotinate mononucleotide (NaMN) to nicotinic acid adenine dinucleotide (NaAD).</text>
</comment>
<dbReference type="HAMAP" id="MF_00244">
    <property type="entry name" value="NaMN_adenylyltr"/>
    <property type="match status" value="1"/>
</dbReference>
<name>A0A968GIU4_9SPIO</name>
<evidence type="ECO:0000256" key="3">
    <source>
        <dbReference type="ARBA" id="ARBA00009014"/>
    </source>
</evidence>
<keyword evidence="5 11" id="KW-0808">Transferase</keyword>
<dbReference type="NCBIfam" id="TIGR00482">
    <property type="entry name" value="nicotinate (nicotinamide) nucleotide adenylyltransferase"/>
    <property type="match status" value="1"/>
</dbReference>
<evidence type="ECO:0000256" key="6">
    <source>
        <dbReference type="ARBA" id="ARBA00022695"/>
    </source>
</evidence>
<comment type="caution">
    <text evidence="13">The sequence shown here is derived from an EMBL/GenBank/DDBJ whole genome shotgun (WGS) entry which is preliminary data.</text>
</comment>
<dbReference type="EMBL" id="JAATLM010000001">
    <property type="protein sequence ID" value="NIZ69465.1"/>
    <property type="molecule type" value="Genomic_DNA"/>
</dbReference>
<dbReference type="InterPro" id="IPR014729">
    <property type="entry name" value="Rossmann-like_a/b/a_fold"/>
</dbReference>